<dbReference type="Proteomes" id="UP000011083">
    <property type="component" value="Unassembled WGS sequence"/>
</dbReference>
<sequence>MEGTSAKTGPLTQLDANIMAAILVHLEPADLVQGDVVWCTLFLRRFGSDFWGEAAGPHPYHSVPEERENEWAAMDRTQVFAAYGASLSPAGEDATEAAAAGGDPRKGNYDLNGFLECTSAYLVAGVADFAWLSRITDIVLSRPEKESATSEPPVIFDITSPGGIVLCGGLSTDWWRCSNWYSDNGKKMFRGLNRKVRYTAGEPAGVIYVIDCASFEADEDYQEHVFRELHGMLGEGKGQYRETLSFNLHLLNPADGDLEWPLFYAGPVVFVAQQHTVPSLASSEESEAGSSLQQDVVAAFKWLRGQPTSWPHWNVPDNALLCSLHAEAARGPRHYWTSWPEWRAPNN</sequence>
<protein>
    <recommendedName>
        <fullName evidence="3">Fbox domain containing protein</fullName>
    </recommendedName>
</protein>
<dbReference type="GeneID" id="14917570"/>
<accession>L8GWF4</accession>
<dbReference type="OrthoDB" id="722566at2759"/>
<dbReference type="AlphaFoldDB" id="L8GWF4"/>
<dbReference type="EMBL" id="KB007981">
    <property type="protein sequence ID" value="ELR16923.1"/>
    <property type="molecule type" value="Genomic_DNA"/>
</dbReference>
<dbReference type="RefSeq" id="XP_004338936.1">
    <property type="nucleotide sequence ID" value="XM_004338888.1"/>
</dbReference>
<proteinExistence type="predicted"/>
<reference evidence="1 2" key="1">
    <citation type="journal article" date="2013" name="Genome Biol.">
        <title>Genome of Acanthamoeba castellanii highlights extensive lateral gene transfer and early evolution of tyrosine kinase signaling.</title>
        <authorList>
            <person name="Clarke M."/>
            <person name="Lohan A.J."/>
            <person name="Liu B."/>
            <person name="Lagkouvardos I."/>
            <person name="Roy S."/>
            <person name="Zafar N."/>
            <person name="Bertelli C."/>
            <person name="Schilde C."/>
            <person name="Kianianmomeni A."/>
            <person name="Burglin T.R."/>
            <person name="Frech C."/>
            <person name="Turcotte B."/>
            <person name="Kopec K.O."/>
            <person name="Synnott J.M."/>
            <person name="Choo C."/>
            <person name="Paponov I."/>
            <person name="Finkler A."/>
            <person name="Soon Heng Tan C."/>
            <person name="Hutchins A.P."/>
            <person name="Weinmeier T."/>
            <person name="Rattei T."/>
            <person name="Chu J.S."/>
            <person name="Gimenez G."/>
            <person name="Irimia M."/>
            <person name="Rigden D.J."/>
            <person name="Fitzpatrick D.A."/>
            <person name="Lorenzo-Morales J."/>
            <person name="Bateman A."/>
            <person name="Chiu C.H."/>
            <person name="Tang P."/>
            <person name="Hegemann P."/>
            <person name="Fromm H."/>
            <person name="Raoult D."/>
            <person name="Greub G."/>
            <person name="Miranda-Saavedra D."/>
            <person name="Chen N."/>
            <person name="Nash P."/>
            <person name="Ginger M.L."/>
            <person name="Horn M."/>
            <person name="Schaap P."/>
            <person name="Caler L."/>
            <person name="Loftus B."/>
        </authorList>
    </citation>
    <scope>NUCLEOTIDE SEQUENCE [LARGE SCALE GENOMIC DNA]</scope>
    <source>
        <strain evidence="1 2">Neff</strain>
    </source>
</reference>
<gene>
    <name evidence="1" type="ORF">ACA1_043340</name>
</gene>
<evidence type="ECO:0008006" key="3">
    <source>
        <dbReference type="Google" id="ProtNLM"/>
    </source>
</evidence>
<evidence type="ECO:0000313" key="1">
    <source>
        <dbReference type="EMBL" id="ELR16923.1"/>
    </source>
</evidence>
<keyword evidence="2" id="KW-1185">Reference proteome</keyword>
<dbReference type="KEGG" id="acan:ACA1_043340"/>
<evidence type="ECO:0000313" key="2">
    <source>
        <dbReference type="Proteomes" id="UP000011083"/>
    </source>
</evidence>
<dbReference type="VEuPathDB" id="AmoebaDB:ACA1_043340"/>
<organism evidence="1 2">
    <name type="scientific">Acanthamoeba castellanii (strain ATCC 30010 / Neff)</name>
    <dbReference type="NCBI Taxonomy" id="1257118"/>
    <lineage>
        <taxon>Eukaryota</taxon>
        <taxon>Amoebozoa</taxon>
        <taxon>Discosea</taxon>
        <taxon>Longamoebia</taxon>
        <taxon>Centramoebida</taxon>
        <taxon>Acanthamoebidae</taxon>
        <taxon>Acanthamoeba</taxon>
    </lineage>
</organism>
<name>L8GWF4_ACACF</name>